<keyword evidence="2" id="KW-1185">Reference proteome</keyword>
<evidence type="ECO:0000313" key="2">
    <source>
        <dbReference type="Proteomes" id="UP000677611"/>
    </source>
</evidence>
<dbReference type="RefSeq" id="WP_208019179.1">
    <property type="nucleotide sequence ID" value="NZ_JAGDQJ010000033.1"/>
</dbReference>
<reference evidence="1 2" key="1">
    <citation type="submission" date="2021-03" db="EMBL/GenBank/DDBJ databases">
        <title>Identification of novel Bacillus strains.</title>
        <authorList>
            <person name="Xiao Z."/>
            <person name="Li Y."/>
            <person name="Shen J."/>
        </authorList>
    </citation>
    <scope>NUCLEOTIDE SEQUENCE [LARGE SCALE GENOMIC DNA]</scope>
    <source>
        <strain evidence="1 2">SY8</strain>
    </source>
</reference>
<dbReference type="EMBL" id="JAGDQJ010000033">
    <property type="protein sequence ID" value="MBO1628002.1"/>
    <property type="molecule type" value="Genomic_DNA"/>
</dbReference>
<accession>A0ABS3P485</accession>
<protein>
    <recommendedName>
        <fullName evidence="3">DUF2262 domain-containing protein</fullName>
    </recommendedName>
</protein>
<sequence>MRWKMDPLELKKVELNKSKYIVSNIKDILHKKLILDKPLTKDEVKKLNLVNPTVYENEKYLIQERWFYSINIGEWEDVGIIIQGNNENPDVEIIEMAEKIFDELHLHISCALKYLQKFFPNQEMKNYYLSTICFGKMVNFDDYIFSGFSLAFIYDGHFEFQYKVKFKADGWPIGFEGGPL</sequence>
<evidence type="ECO:0008006" key="3">
    <source>
        <dbReference type="Google" id="ProtNLM"/>
    </source>
</evidence>
<evidence type="ECO:0000313" key="1">
    <source>
        <dbReference type="EMBL" id="MBO1628002.1"/>
    </source>
</evidence>
<dbReference type="Proteomes" id="UP000677611">
    <property type="component" value="Unassembled WGS sequence"/>
</dbReference>
<name>A0ABS3P485_9BACI</name>
<organism evidence="1 2">
    <name type="scientific">Bacillus arachidis</name>
    <dbReference type="NCBI Taxonomy" id="2819290"/>
    <lineage>
        <taxon>Bacteria</taxon>
        <taxon>Bacillati</taxon>
        <taxon>Bacillota</taxon>
        <taxon>Bacilli</taxon>
        <taxon>Bacillales</taxon>
        <taxon>Bacillaceae</taxon>
        <taxon>Bacillus</taxon>
    </lineage>
</organism>
<comment type="caution">
    <text evidence="1">The sequence shown here is derived from an EMBL/GenBank/DDBJ whole genome shotgun (WGS) entry which is preliminary data.</text>
</comment>
<gene>
    <name evidence="1" type="ORF">J4P90_22865</name>
</gene>
<proteinExistence type="predicted"/>